<keyword evidence="3" id="KW-1133">Transmembrane helix</keyword>
<reference evidence="5" key="1">
    <citation type="submission" date="2023-10" db="EMBL/GenBank/DDBJ databases">
        <authorList>
            <person name="Hackl T."/>
        </authorList>
    </citation>
    <scope>NUCLEOTIDE SEQUENCE</scope>
</reference>
<dbReference type="Pfam" id="PF05686">
    <property type="entry name" value="Glyco_transf_90"/>
    <property type="match status" value="1"/>
</dbReference>
<dbReference type="AlphaFoldDB" id="A0AAI8V9H1"/>
<feature type="transmembrane region" description="Helical" evidence="3">
    <location>
        <begin position="378"/>
        <end position="395"/>
    </location>
</feature>
<evidence type="ECO:0000256" key="2">
    <source>
        <dbReference type="ARBA" id="ARBA00022679"/>
    </source>
</evidence>
<feature type="domain" description="Glycosyl transferase CAP10" evidence="4">
    <location>
        <begin position="667"/>
        <end position="946"/>
    </location>
</feature>
<evidence type="ECO:0000313" key="6">
    <source>
        <dbReference type="Proteomes" id="UP001295740"/>
    </source>
</evidence>
<keyword evidence="3" id="KW-0472">Membrane</keyword>
<keyword evidence="2" id="KW-0808">Transferase</keyword>
<feature type="transmembrane region" description="Helical" evidence="3">
    <location>
        <begin position="307"/>
        <end position="325"/>
    </location>
</feature>
<evidence type="ECO:0000256" key="1">
    <source>
        <dbReference type="ARBA" id="ARBA00010118"/>
    </source>
</evidence>
<feature type="transmembrane region" description="Helical" evidence="3">
    <location>
        <begin position="44"/>
        <end position="66"/>
    </location>
</feature>
<keyword evidence="3" id="KW-0812">Transmembrane</keyword>
<gene>
    <name evidence="5" type="ORF">KHLLAP_LOCUS1293</name>
</gene>
<dbReference type="GO" id="GO:0016740">
    <property type="term" value="F:transferase activity"/>
    <property type="evidence" value="ECO:0007669"/>
    <property type="project" value="UniProtKB-KW"/>
</dbReference>
<dbReference type="PANTHER" id="PTHR12203:SF35">
    <property type="entry name" value="PROTEIN O-GLUCOSYLTRANSFERASE 1"/>
    <property type="match status" value="1"/>
</dbReference>
<dbReference type="Proteomes" id="UP001295740">
    <property type="component" value="Unassembled WGS sequence"/>
</dbReference>
<protein>
    <submittedName>
        <fullName evidence="5">Uu.00g036780.m01.CDS01</fullName>
    </submittedName>
</protein>
<feature type="transmembrane region" description="Helical" evidence="3">
    <location>
        <begin position="241"/>
        <end position="262"/>
    </location>
</feature>
<feature type="transmembrane region" description="Helical" evidence="3">
    <location>
        <begin position="337"/>
        <end position="357"/>
    </location>
</feature>
<dbReference type="InterPro" id="IPR051091">
    <property type="entry name" value="O-Glucosyltr/Glycosyltrsf_90"/>
</dbReference>
<dbReference type="InterPro" id="IPR006598">
    <property type="entry name" value="CAP10"/>
</dbReference>
<proteinExistence type="inferred from homology"/>
<accession>A0AAI8V9H1</accession>
<sequence>MSLSVRMAMQQRTTVAGLAIGVLALSNAYLSSRYYKSAAFERPFHFSITALLLSGLALHAYARYFLGFVSKERSQIWPNVATISSELPALAGKLKFWLRLKPPSATFALLLLGIVTRTVLHWRIIRTVHCSWDGLQAFLPLLLAICDNLDLRSTYLPRQAQETGARTTTPRHAIVALVWGLAATDTLLHAGRDTGAICPAGWCVERLVPLAQLTALAFDASLMSLVGRLRQSNEDQSSTCHSLGTLFTTSAGVLAFIAAWSSVDRINLQWNLFLTGLAVRDLLFDSVAVAVAMLSGIHLLGSFTAHVVGLLTVAINMFVYIQWRIADGTMMEVWSSWWGFATGAATFLGFGVLLSLSRPAPAAHPPSHQDSPASRNRYVFGAGVVFILVLCQTVFTGRQGKATPELLIVDARSGSDSWVARAAKSTTLTTAVEEYRKRYGVPPPPNFDKWYEFATSVDSPIIDTFDQIHSDLLPYWGTLPSVLRERTSHILEHPSLSIGGLVVVDGKVEISPLVPGTHRWMLSFIQSMVEPFAAWLPNMHLAFNLDDECRISVPFDRMRAYTEEALVVRARLGGKKDLLPFSKTQNPPWAQQFMDADENIWEQRSPWFIPISKSPIFYEWISSTCPADSAVNNYHWWNRKAECRGCASPHMTAGFLSNWTLAGDLCHQPDLAYLHGFLSAPSAMNPSHTLFPVFSQSRVQNFADILYPSPWNFGDKVTYEEEKDVPWAQKLNSVFWRGASSDGFAAHGAWQMFLRARFVYKAMKTNASLRAGSLLRLVSSRGDLASFNSAKSTLISGQTVVNVSFVGNFARCDDRDCTAEHTTFYGSPTAEPAPPIDFQDSWRHRHLVDLDGAAFSGRFLPFLNSTSLPYRAALFRTWWEERVHAWRHYIPLDVRLGDLWTAVDYLGSGPGSADAEEIAEAGRAWAQKAMRKEDMQVYMFRLLLEWGRIVDDRREDLGFAL</sequence>
<dbReference type="SMART" id="SM00672">
    <property type="entry name" value="CAP10"/>
    <property type="match status" value="1"/>
</dbReference>
<comment type="similarity">
    <text evidence="1">Belongs to the glycosyltransferase 90 family.</text>
</comment>
<evidence type="ECO:0000313" key="5">
    <source>
        <dbReference type="EMBL" id="CAJ2500825.1"/>
    </source>
</evidence>
<dbReference type="PANTHER" id="PTHR12203">
    <property type="entry name" value="KDEL LYS-ASP-GLU-LEU CONTAINING - RELATED"/>
    <property type="match status" value="1"/>
</dbReference>
<evidence type="ECO:0000256" key="3">
    <source>
        <dbReference type="SAM" id="Phobius"/>
    </source>
</evidence>
<dbReference type="EMBL" id="CAUWAG010000003">
    <property type="protein sequence ID" value="CAJ2500825.1"/>
    <property type="molecule type" value="Genomic_DNA"/>
</dbReference>
<evidence type="ECO:0000259" key="4">
    <source>
        <dbReference type="SMART" id="SM00672"/>
    </source>
</evidence>
<keyword evidence="6" id="KW-1185">Reference proteome</keyword>
<comment type="caution">
    <text evidence="5">The sequence shown here is derived from an EMBL/GenBank/DDBJ whole genome shotgun (WGS) entry which is preliminary data.</text>
</comment>
<name>A0AAI8V9H1_9PEZI</name>
<organism evidence="5 6">
    <name type="scientific">Anthostomella pinea</name>
    <dbReference type="NCBI Taxonomy" id="933095"/>
    <lineage>
        <taxon>Eukaryota</taxon>
        <taxon>Fungi</taxon>
        <taxon>Dikarya</taxon>
        <taxon>Ascomycota</taxon>
        <taxon>Pezizomycotina</taxon>
        <taxon>Sordariomycetes</taxon>
        <taxon>Xylariomycetidae</taxon>
        <taxon>Xylariales</taxon>
        <taxon>Xylariaceae</taxon>
        <taxon>Anthostomella</taxon>
    </lineage>
</organism>